<dbReference type="Proteomes" id="UP000236291">
    <property type="component" value="Unassembled WGS sequence"/>
</dbReference>
<evidence type="ECO:0000313" key="1">
    <source>
        <dbReference type="EMBL" id="PNX65238.1"/>
    </source>
</evidence>
<sequence length="82" mass="9572">RYATPFVELLISIHRFNHSIKSQASDHRKFFSSSRNETGYMKMITEFTGAACYTKEFRRDSPVVTKFAGYHKRISKTETDSE</sequence>
<reference evidence="1 2" key="2">
    <citation type="journal article" date="2017" name="Front. Plant Sci.">
        <title>Gene Classification and Mining of Molecular Markers Useful in Red Clover (Trifolium pratense) Breeding.</title>
        <authorList>
            <person name="Istvanek J."/>
            <person name="Dluhosova J."/>
            <person name="Dluhos P."/>
            <person name="Patkova L."/>
            <person name="Nedelnik J."/>
            <person name="Repkova J."/>
        </authorList>
    </citation>
    <scope>NUCLEOTIDE SEQUENCE [LARGE SCALE GENOMIC DNA]</scope>
    <source>
        <strain evidence="2">cv. Tatra</strain>
        <tissue evidence="1">Young leaves</tissue>
    </source>
</reference>
<proteinExistence type="predicted"/>
<dbReference type="AlphaFoldDB" id="A0A2K3KG44"/>
<dbReference type="EMBL" id="ASHM01095170">
    <property type="protein sequence ID" value="PNX65238.1"/>
    <property type="molecule type" value="Genomic_DNA"/>
</dbReference>
<comment type="caution">
    <text evidence="1">The sequence shown here is derived from an EMBL/GenBank/DDBJ whole genome shotgun (WGS) entry which is preliminary data.</text>
</comment>
<gene>
    <name evidence="1" type="ORF">L195_g054442</name>
</gene>
<organism evidence="1 2">
    <name type="scientific">Trifolium pratense</name>
    <name type="common">Red clover</name>
    <dbReference type="NCBI Taxonomy" id="57577"/>
    <lineage>
        <taxon>Eukaryota</taxon>
        <taxon>Viridiplantae</taxon>
        <taxon>Streptophyta</taxon>
        <taxon>Embryophyta</taxon>
        <taxon>Tracheophyta</taxon>
        <taxon>Spermatophyta</taxon>
        <taxon>Magnoliopsida</taxon>
        <taxon>eudicotyledons</taxon>
        <taxon>Gunneridae</taxon>
        <taxon>Pentapetalae</taxon>
        <taxon>rosids</taxon>
        <taxon>fabids</taxon>
        <taxon>Fabales</taxon>
        <taxon>Fabaceae</taxon>
        <taxon>Papilionoideae</taxon>
        <taxon>50 kb inversion clade</taxon>
        <taxon>NPAAA clade</taxon>
        <taxon>Hologalegina</taxon>
        <taxon>IRL clade</taxon>
        <taxon>Trifolieae</taxon>
        <taxon>Trifolium</taxon>
    </lineage>
</organism>
<name>A0A2K3KG44_TRIPR</name>
<protein>
    <submittedName>
        <fullName evidence="1">Uncharacterized protein</fullName>
    </submittedName>
</protein>
<accession>A0A2K3KG44</accession>
<evidence type="ECO:0000313" key="2">
    <source>
        <dbReference type="Proteomes" id="UP000236291"/>
    </source>
</evidence>
<reference evidence="1 2" key="1">
    <citation type="journal article" date="2014" name="Am. J. Bot.">
        <title>Genome assembly and annotation for red clover (Trifolium pratense; Fabaceae).</title>
        <authorList>
            <person name="Istvanek J."/>
            <person name="Jaros M."/>
            <person name="Krenek A."/>
            <person name="Repkova J."/>
        </authorList>
    </citation>
    <scope>NUCLEOTIDE SEQUENCE [LARGE SCALE GENOMIC DNA]</scope>
    <source>
        <strain evidence="2">cv. Tatra</strain>
        <tissue evidence="1">Young leaves</tissue>
    </source>
</reference>
<feature type="non-terminal residue" evidence="1">
    <location>
        <position position="1"/>
    </location>
</feature>